<feature type="transmembrane region" description="Helical" evidence="6">
    <location>
        <begin position="33"/>
        <end position="52"/>
    </location>
</feature>
<feature type="transmembrane region" description="Helical" evidence="6">
    <location>
        <begin position="544"/>
        <end position="563"/>
    </location>
</feature>
<dbReference type="InterPro" id="IPR050545">
    <property type="entry name" value="Mycobact_MmpL"/>
</dbReference>
<sequence>MAGERHDEGTAMGARPVTVRLARWSAEHPWRAIALWVVFVAVCFVGGSAAGLKEASHADQAVGESGRAGLIVDAGNFDDPAVENVLITSRGGALDPAAARTAADDAAVLLRSVTGVASVGEPVTARDGSALLLPITMSGDAETASDRVQPLRDATARVQDGHPQLRVEQVGGPSINQALDDTLGDDFKRAELLSLPVTLAILIIAFGALIAAGVPVLLALSSVAAAMGLSTLASHLVPATDTTASVILLIGMAVGVDYSLFYVRREREERAKGRSGLDAVEIAAETSGHAVVVSGFAVMISMGGLLLADDAVFSSLAVGSILVVAVAVIGSLTVLPALLAKLGRWVDRPRVPLLWRLTSPQAGRRPRFWPAVLKPALRAPVATLVISVGLLLALAAPALGMKMKFPGMEDLPRGTPAMQAYDRLTVAFPSNGTSHTVAVRAPAAEADRVGAALTALADRASADPLFAPTEATGPKIEVSADRRVSVLEVATPHTSRTAESVRSLERLRDDLVPAALGGVAGVEYAVGGDIADSEDYSRHLRDKLPIVVGFVLVLTFLVMVLTFRSVVIALSSIVLNLLSAGAAYGLLVLVFQGTWAEGLLGFTSMGAIVTWLPLFLFVVLFGLSMDYHVFVVSRIREGVQAGMSNRDAVAYGITSSAGVVTSAAVVMVGVFSIFATLSMIDMKQLGVGLAVAILLDATIIRAVVLPALMTMLGDANWWAPRFLRARPAPAATEPPAPTPELVGSR</sequence>
<feature type="domain" description="Membrane transport protein MMPL" evidence="7">
    <location>
        <begin position="411"/>
        <end position="728"/>
    </location>
</feature>
<dbReference type="InterPro" id="IPR004869">
    <property type="entry name" value="MMPL_dom"/>
</dbReference>
<feature type="transmembrane region" description="Helical" evidence="6">
    <location>
        <begin position="569"/>
        <end position="591"/>
    </location>
</feature>
<feature type="transmembrane region" description="Helical" evidence="6">
    <location>
        <begin position="648"/>
        <end position="675"/>
    </location>
</feature>
<dbReference type="PANTHER" id="PTHR33406:SF13">
    <property type="entry name" value="MEMBRANE PROTEIN YDFJ"/>
    <property type="match status" value="1"/>
</dbReference>
<evidence type="ECO:0000313" key="8">
    <source>
        <dbReference type="EMBL" id="SCL49523.1"/>
    </source>
</evidence>
<keyword evidence="3 6" id="KW-0812">Transmembrane</keyword>
<dbReference type="EMBL" id="FMIC01000002">
    <property type="protein sequence ID" value="SCL49523.1"/>
    <property type="molecule type" value="Genomic_DNA"/>
</dbReference>
<feature type="domain" description="Membrane transport protein MMPL" evidence="7">
    <location>
        <begin position="76"/>
        <end position="381"/>
    </location>
</feature>
<feature type="transmembrane region" description="Helical" evidence="6">
    <location>
        <begin position="244"/>
        <end position="263"/>
    </location>
</feature>
<protein>
    <submittedName>
        <fullName evidence="8">Putative drug exporter of the RND superfamily</fullName>
    </submittedName>
</protein>
<gene>
    <name evidence="8" type="ORF">GA0070608_0541</name>
</gene>
<evidence type="ECO:0000256" key="5">
    <source>
        <dbReference type="ARBA" id="ARBA00023136"/>
    </source>
</evidence>
<evidence type="ECO:0000256" key="6">
    <source>
        <dbReference type="SAM" id="Phobius"/>
    </source>
</evidence>
<proteinExistence type="predicted"/>
<evidence type="ECO:0000256" key="4">
    <source>
        <dbReference type="ARBA" id="ARBA00022989"/>
    </source>
</evidence>
<keyword evidence="5 6" id="KW-0472">Membrane</keyword>
<evidence type="ECO:0000256" key="2">
    <source>
        <dbReference type="ARBA" id="ARBA00022475"/>
    </source>
</evidence>
<keyword evidence="4 6" id="KW-1133">Transmembrane helix</keyword>
<feature type="transmembrane region" description="Helical" evidence="6">
    <location>
        <begin position="377"/>
        <end position="399"/>
    </location>
</feature>
<reference evidence="8 9" key="1">
    <citation type="submission" date="2016-06" db="EMBL/GenBank/DDBJ databases">
        <authorList>
            <person name="Kjaerup R.B."/>
            <person name="Dalgaard T.S."/>
            <person name="Juul-Madsen H.R."/>
        </authorList>
    </citation>
    <scope>NUCLEOTIDE SEQUENCE [LARGE SCALE GENOMIC DNA]</scope>
    <source>
        <strain evidence="8 9">DSM 43363</strain>
    </source>
</reference>
<evidence type="ECO:0000259" key="7">
    <source>
        <dbReference type="Pfam" id="PF03176"/>
    </source>
</evidence>
<dbReference type="PANTHER" id="PTHR33406">
    <property type="entry name" value="MEMBRANE PROTEIN MJ1562-RELATED"/>
    <property type="match status" value="1"/>
</dbReference>
<evidence type="ECO:0000256" key="3">
    <source>
        <dbReference type="ARBA" id="ARBA00022692"/>
    </source>
</evidence>
<name>A0A1C6U6G4_9ACTN</name>
<dbReference type="Proteomes" id="UP000199343">
    <property type="component" value="Unassembled WGS sequence"/>
</dbReference>
<evidence type="ECO:0000313" key="9">
    <source>
        <dbReference type="Proteomes" id="UP000199343"/>
    </source>
</evidence>
<comment type="subcellular location">
    <subcellularLocation>
        <location evidence="1">Cell membrane</location>
        <topology evidence="1">Multi-pass membrane protein</topology>
    </subcellularLocation>
</comment>
<dbReference type="SUPFAM" id="SSF82866">
    <property type="entry name" value="Multidrug efflux transporter AcrB transmembrane domain"/>
    <property type="match status" value="2"/>
</dbReference>
<feature type="transmembrane region" description="Helical" evidence="6">
    <location>
        <begin position="687"/>
        <end position="709"/>
    </location>
</feature>
<dbReference type="Pfam" id="PF03176">
    <property type="entry name" value="MMPL"/>
    <property type="match status" value="2"/>
</dbReference>
<feature type="transmembrane region" description="Helical" evidence="6">
    <location>
        <begin position="598"/>
        <end position="623"/>
    </location>
</feature>
<feature type="transmembrane region" description="Helical" evidence="6">
    <location>
        <begin position="311"/>
        <end position="339"/>
    </location>
</feature>
<dbReference type="Gene3D" id="1.20.1640.10">
    <property type="entry name" value="Multidrug efflux transporter AcrB transmembrane domain"/>
    <property type="match status" value="2"/>
</dbReference>
<feature type="transmembrane region" description="Helical" evidence="6">
    <location>
        <begin position="197"/>
        <end position="224"/>
    </location>
</feature>
<dbReference type="AlphaFoldDB" id="A0A1C6U6G4"/>
<organism evidence="8 9">
    <name type="scientific">Micromonospora peucetia</name>
    <dbReference type="NCBI Taxonomy" id="47871"/>
    <lineage>
        <taxon>Bacteria</taxon>
        <taxon>Bacillati</taxon>
        <taxon>Actinomycetota</taxon>
        <taxon>Actinomycetes</taxon>
        <taxon>Micromonosporales</taxon>
        <taxon>Micromonosporaceae</taxon>
        <taxon>Micromonospora</taxon>
    </lineage>
</organism>
<evidence type="ECO:0000256" key="1">
    <source>
        <dbReference type="ARBA" id="ARBA00004651"/>
    </source>
</evidence>
<dbReference type="STRING" id="47871.GA0070608_0541"/>
<dbReference type="GO" id="GO:0005886">
    <property type="term" value="C:plasma membrane"/>
    <property type="evidence" value="ECO:0007669"/>
    <property type="project" value="UniProtKB-SubCell"/>
</dbReference>
<accession>A0A1C6U6G4</accession>
<keyword evidence="2" id="KW-1003">Cell membrane</keyword>